<evidence type="ECO:0000256" key="1">
    <source>
        <dbReference type="ARBA" id="ARBA00004370"/>
    </source>
</evidence>
<gene>
    <name evidence="7" type="ORF">KVT40_002657</name>
</gene>
<sequence length="145" mass="15886">MSIEEALSSMTQEPLWKSFKRIFNTPSTARAVFTACMIMAISQLGGFNTLMYYAARIFAIVGFSLVNLILVDRFGRRMSICMAVAVAAFRFIPIDLATLTVTSDTVGWLGTLVLVTIILYVACYSSGVATIAWIGTELIPLEVRA</sequence>
<dbReference type="EMBL" id="JAESVG020000003">
    <property type="protein sequence ID" value="KAG8628792.1"/>
    <property type="molecule type" value="Genomic_DNA"/>
</dbReference>
<keyword evidence="3 6" id="KW-0812">Transmembrane</keyword>
<keyword evidence="5 6" id="KW-0472">Membrane</keyword>
<keyword evidence="8" id="KW-1185">Reference proteome</keyword>
<evidence type="ECO:0000313" key="8">
    <source>
        <dbReference type="Proteomes" id="UP000809789"/>
    </source>
</evidence>
<keyword evidence="2" id="KW-0813">Transport</keyword>
<evidence type="ECO:0008006" key="9">
    <source>
        <dbReference type="Google" id="ProtNLM"/>
    </source>
</evidence>
<name>A0A8K0L447_9PEZI</name>
<dbReference type="GO" id="GO:1904679">
    <property type="term" value="P:myo-inositol import across plasma membrane"/>
    <property type="evidence" value="ECO:0007669"/>
    <property type="project" value="TreeGrafter"/>
</dbReference>
<keyword evidence="4 6" id="KW-1133">Transmembrane helix</keyword>
<dbReference type="AlphaFoldDB" id="A0A8K0L447"/>
<comment type="caution">
    <text evidence="7">The sequence shown here is derived from an EMBL/GenBank/DDBJ whole genome shotgun (WGS) entry which is preliminary data.</text>
</comment>
<dbReference type="GO" id="GO:0005366">
    <property type="term" value="F:myo-inositol:proton symporter activity"/>
    <property type="evidence" value="ECO:0007669"/>
    <property type="project" value="TreeGrafter"/>
</dbReference>
<evidence type="ECO:0000256" key="5">
    <source>
        <dbReference type="ARBA" id="ARBA00023136"/>
    </source>
</evidence>
<protein>
    <recommendedName>
        <fullName evidence="9">Major facilitator superfamily (MFS) profile domain-containing protein</fullName>
    </recommendedName>
</protein>
<feature type="transmembrane region" description="Helical" evidence="6">
    <location>
        <begin position="108"/>
        <end position="134"/>
    </location>
</feature>
<accession>A0A8K0L447</accession>
<dbReference type="PANTHER" id="PTHR48020:SF22">
    <property type="entry name" value="MAJOR FACILITATOR SUPERFAMILY (MFS) PROFILE DOMAIN-CONTAINING PROTEIN-RELATED"/>
    <property type="match status" value="1"/>
</dbReference>
<dbReference type="InterPro" id="IPR005828">
    <property type="entry name" value="MFS_sugar_transport-like"/>
</dbReference>
<proteinExistence type="predicted"/>
<organism evidence="7 8">
    <name type="scientific">Elsinoe batatas</name>
    <dbReference type="NCBI Taxonomy" id="2601811"/>
    <lineage>
        <taxon>Eukaryota</taxon>
        <taxon>Fungi</taxon>
        <taxon>Dikarya</taxon>
        <taxon>Ascomycota</taxon>
        <taxon>Pezizomycotina</taxon>
        <taxon>Dothideomycetes</taxon>
        <taxon>Dothideomycetidae</taxon>
        <taxon>Myriangiales</taxon>
        <taxon>Elsinoaceae</taxon>
        <taxon>Elsinoe</taxon>
    </lineage>
</organism>
<dbReference type="GO" id="GO:0016020">
    <property type="term" value="C:membrane"/>
    <property type="evidence" value="ECO:0007669"/>
    <property type="project" value="UniProtKB-SubCell"/>
</dbReference>
<dbReference type="OrthoDB" id="6339427at2759"/>
<evidence type="ECO:0000256" key="2">
    <source>
        <dbReference type="ARBA" id="ARBA00022448"/>
    </source>
</evidence>
<dbReference type="Pfam" id="PF00083">
    <property type="entry name" value="Sugar_tr"/>
    <property type="match status" value="1"/>
</dbReference>
<feature type="transmembrane region" description="Helical" evidence="6">
    <location>
        <begin position="82"/>
        <end position="102"/>
    </location>
</feature>
<dbReference type="Gene3D" id="1.20.1250.20">
    <property type="entry name" value="MFS general substrate transporter like domains"/>
    <property type="match status" value="1"/>
</dbReference>
<evidence type="ECO:0000256" key="4">
    <source>
        <dbReference type="ARBA" id="ARBA00022989"/>
    </source>
</evidence>
<evidence type="ECO:0000256" key="6">
    <source>
        <dbReference type="SAM" id="Phobius"/>
    </source>
</evidence>
<evidence type="ECO:0000256" key="3">
    <source>
        <dbReference type="ARBA" id="ARBA00022692"/>
    </source>
</evidence>
<dbReference type="Proteomes" id="UP000809789">
    <property type="component" value="Unassembled WGS sequence"/>
</dbReference>
<reference evidence="7" key="1">
    <citation type="submission" date="2021-07" db="EMBL/GenBank/DDBJ databases">
        <title>Elsinoe batatas strain:CRI-CJ2 Genome sequencing and assembly.</title>
        <authorList>
            <person name="Huang L."/>
        </authorList>
    </citation>
    <scope>NUCLEOTIDE SEQUENCE</scope>
    <source>
        <strain evidence="7">CRI-CJ2</strain>
    </source>
</reference>
<dbReference type="PANTHER" id="PTHR48020">
    <property type="entry name" value="PROTON MYO-INOSITOL COTRANSPORTER"/>
    <property type="match status" value="1"/>
</dbReference>
<feature type="transmembrane region" description="Helical" evidence="6">
    <location>
        <begin position="50"/>
        <end position="70"/>
    </location>
</feature>
<comment type="subcellular location">
    <subcellularLocation>
        <location evidence="1">Membrane</location>
    </subcellularLocation>
</comment>
<evidence type="ECO:0000313" key="7">
    <source>
        <dbReference type="EMBL" id="KAG8628792.1"/>
    </source>
</evidence>
<dbReference type="InterPro" id="IPR036259">
    <property type="entry name" value="MFS_trans_sf"/>
</dbReference>
<dbReference type="SUPFAM" id="SSF103473">
    <property type="entry name" value="MFS general substrate transporter"/>
    <property type="match status" value="1"/>
</dbReference>
<dbReference type="InterPro" id="IPR050814">
    <property type="entry name" value="Myo-inositol_Transporter"/>
</dbReference>